<dbReference type="GO" id="GO:0030246">
    <property type="term" value="F:carbohydrate binding"/>
    <property type="evidence" value="ECO:0007669"/>
    <property type="project" value="UniProtKB-UniRule"/>
</dbReference>
<dbReference type="SUPFAM" id="SSF49899">
    <property type="entry name" value="Concanavalin A-like lectins/glucanases"/>
    <property type="match status" value="1"/>
</dbReference>
<dbReference type="Proteomes" id="UP000095287">
    <property type="component" value="Unplaced"/>
</dbReference>
<dbReference type="PROSITE" id="PS51304">
    <property type="entry name" value="GALECTIN"/>
    <property type="match status" value="1"/>
</dbReference>
<sequence>MDDPKLDIVFGRHEGSWAYALQVNISSERAARITRGTGVVRNDFVDGWRTEERWGGFPFTKDDNLTEISFRVTAEGIQVVLRSR</sequence>
<dbReference type="WBParaSite" id="L893_g26332.t1">
    <property type="protein sequence ID" value="L893_g26332.t1"/>
    <property type="gene ID" value="L893_g26332"/>
</dbReference>
<evidence type="ECO:0000256" key="1">
    <source>
        <dbReference type="ARBA" id="ARBA00022734"/>
    </source>
</evidence>
<keyword evidence="1 2" id="KW-0430">Lectin</keyword>
<protein>
    <recommendedName>
        <fullName evidence="2">Galectin</fullName>
    </recommendedName>
</protein>
<dbReference type="InterPro" id="IPR013320">
    <property type="entry name" value="ConA-like_dom_sf"/>
</dbReference>
<evidence type="ECO:0000259" key="3">
    <source>
        <dbReference type="PROSITE" id="PS51304"/>
    </source>
</evidence>
<name>A0A1I7ZGL3_9BILA</name>
<dbReference type="Pfam" id="PF00337">
    <property type="entry name" value="Gal-bind_lectin"/>
    <property type="match status" value="1"/>
</dbReference>
<keyword evidence="4" id="KW-1185">Reference proteome</keyword>
<reference evidence="5" key="1">
    <citation type="submission" date="2016-11" db="UniProtKB">
        <authorList>
            <consortium name="WormBaseParasite"/>
        </authorList>
    </citation>
    <scope>IDENTIFICATION</scope>
</reference>
<evidence type="ECO:0000313" key="4">
    <source>
        <dbReference type="Proteomes" id="UP000095287"/>
    </source>
</evidence>
<evidence type="ECO:0000313" key="5">
    <source>
        <dbReference type="WBParaSite" id="L893_g26332.t1"/>
    </source>
</evidence>
<proteinExistence type="predicted"/>
<dbReference type="AlphaFoldDB" id="A0A1I7ZGL3"/>
<feature type="domain" description="Galectin" evidence="3">
    <location>
        <begin position="1"/>
        <end position="84"/>
    </location>
</feature>
<accession>A0A1I7ZGL3</accession>
<dbReference type="InterPro" id="IPR001079">
    <property type="entry name" value="Galectin_CRD"/>
</dbReference>
<organism evidence="4 5">
    <name type="scientific">Steinernema glaseri</name>
    <dbReference type="NCBI Taxonomy" id="37863"/>
    <lineage>
        <taxon>Eukaryota</taxon>
        <taxon>Metazoa</taxon>
        <taxon>Ecdysozoa</taxon>
        <taxon>Nematoda</taxon>
        <taxon>Chromadorea</taxon>
        <taxon>Rhabditida</taxon>
        <taxon>Tylenchina</taxon>
        <taxon>Panagrolaimomorpha</taxon>
        <taxon>Strongyloidoidea</taxon>
        <taxon>Steinernematidae</taxon>
        <taxon>Steinernema</taxon>
    </lineage>
</organism>
<dbReference type="Gene3D" id="2.60.120.200">
    <property type="match status" value="1"/>
</dbReference>
<evidence type="ECO:0000256" key="2">
    <source>
        <dbReference type="RuleBase" id="RU102079"/>
    </source>
</evidence>